<dbReference type="Gene3D" id="3.90.1720.10">
    <property type="entry name" value="endopeptidase domain like (from Nostoc punctiforme)"/>
    <property type="match status" value="1"/>
</dbReference>
<accession>A0A6G8PZN4</accession>
<gene>
    <name evidence="1" type="ORF">GBA65_14810</name>
</gene>
<dbReference type="KEGG" id="rmar:GBA65_14810"/>
<evidence type="ECO:0000313" key="1">
    <source>
        <dbReference type="EMBL" id="QIN79577.1"/>
    </source>
</evidence>
<protein>
    <submittedName>
        <fullName evidence="1">Uncharacterized protein</fullName>
    </submittedName>
</protein>
<evidence type="ECO:0000313" key="2">
    <source>
        <dbReference type="Proteomes" id="UP000502706"/>
    </source>
</evidence>
<sequence>MSAVAVYHRVEYYGPGELPAAYVRGSMFLTSGDSGISRAIQAVQGLRSPACYARWNHGGLITHEHGQMVESLEFGPEVEHMEKYRGAWVAIVVPEIHPRDLEQLETYVESVLAADWGYSYLSILCILISLLTGSKLNFSRTATIICTGFNCDGYTRLGYVWPKPAAFMRPDDVAAFFGARFPAGA</sequence>
<proteinExistence type="predicted"/>
<dbReference type="RefSeq" id="WP_166397247.1">
    <property type="nucleotide sequence ID" value="NZ_CP045121.1"/>
</dbReference>
<keyword evidence="2" id="KW-1185">Reference proteome</keyword>
<name>A0A6G8PZN4_9ACTN</name>
<dbReference type="AlphaFoldDB" id="A0A6G8PZN4"/>
<organism evidence="1 2">
    <name type="scientific">Rubrobacter marinus</name>
    <dbReference type="NCBI Taxonomy" id="2653852"/>
    <lineage>
        <taxon>Bacteria</taxon>
        <taxon>Bacillati</taxon>
        <taxon>Actinomycetota</taxon>
        <taxon>Rubrobacteria</taxon>
        <taxon>Rubrobacterales</taxon>
        <taxon>Rubrobacteraceae</taxon>
        <taxon>Rubrobacter</taxon>
    </lineage>
</organism>
<dbReference type="EMBL" id="CP045121">
    <property type="protein sequence ID" value="QIN79577.1"/>
    <property type="molecule type" value="Genomic_DNA"/>
</dbReference>
<dbReference type="Proteomes" id="UP000502706">
    <property type="component" value="Chromosome"/>
</dbReference>
<reference evidence="1 2" key="1">
    <citation type="submission" date="2019-10" db="EMBL/GenBank/DDBJ databases">
        <title>Rubrobacter sp nov SCSIO 52915 isolated from a deep-sea sediment in the South China Sea.</title>
        <authorList>
            <person name="Chen R.W."/>
        </authorList>
    </citation>
    <scope>NUCLEOTIDE SEQUENCE [LARGE SCALE GENOMIC DNA]</scope>
    <source>
        <strain evidence="1 2">SCSIO 52915</strain>
    </source>
</reference>